<dbReference type="SFLD" id="SFLDS00005">
    <property type="entry name" value="Isoprenoid_Synthase_Type_I"/>
    <property type="match status" value="1"/>
</dbReference>
<reference evidence="7 8" key="1">
    <citation type="submission" date="2019-07" db="EMBL/GenBank/DDBJ databases">
        <title>Lentzea xizangensis sp. nov., isolated from Qinghai-Tibetan Plateau Soils.</title>
        <authorList>
            <person name="Huang J."/>
        </authorList>
    </citation>
    <scope>NUCLEOTIDE SEQUENCE [LARGE SCALE GENOMIC DNA]</scope>
    <source>
        <strain evidence="7 8">FXJ1.1311</strain>
    </source>
</reference>
<dbReference type="PROSITE" id="PS00723">
    <property type="entry name" value="POLYPRENYL_SYNTHASE_1"/>
    <property type="match status" value="1"/>
</dbReference>
<accession>A0A563EN31</accession>
<dbReference type="InterPro" id="IPR033749">
    <property type="entry name" value="Polyprenyl_synt_CS"/>
</dbReference>
<dbReference type="Pfam" id="PF00348">
    <property type="entry name" value="polyprenyl_synt"/>
    <property type="match status" value="1"/>
</dbReference>
<dbReference type="SUPFAM" id="SSF48576">
    <property type="entry name" value="Terpenoid synthases"/>
    <property type="match status" value="1"/>
</dbReference>
<comment type="caution">
    <text evidence="7">The sequence shown here is derived from an EMBL/GenBank/DDBJ whole genome shotgun (WGS) entry which is preliminary data.</text>
</comment>
<evidence type="ECO:0000256" key="3">
    <source>
        <dbReference type="ARBA" id="ARBA00022679"/>
    </source>
</evidence>
<sequence>MLTQWRHCGGWGHFSTGRESESARFCWAGWHTVRHDASPRLLDVAVGLELFHAYVLIHDDVIDRSHTRRGRPTLHRVVDSLDEWSAVSAAILLGDMCEAWSAELLGGAGTTAAERVRRMREDVLIGQLLDLLGTEQPFQVIHYKTTQYTVHRPLRIGAAMAGASRDVQDACTAYAEPLGEAFQLLDDLEDVVPDGARPLAPIGDLREGKATVVLELAFELATASQREQLVHLVGDRDLDDAGVRMAQLLIAETGAVDEVRRMIVTRRRRALDALDDAPFHPAGADALRALTDLALPGVREW</sequence>
<name>A0A563EN31_9PSEU</name>
<comment type="cofactor">
    <cofactor evidence="1">
        <name>Mg(2+)</name>
        <dbReference type="ChEBI" id="CHEBI:18420"/>
    </cofactor>
</comment>
<proteinExistence type="inferred from homology"/>
<keyword evidence="8" id="KW-1185">Reference proteome</keyword>
<comment type="similarity">
    <text evidence="2 6">Belongs to the FPP/GGPP synthase family.</text>
</comment>
<keyword evidence="4" id="KW-0479">Metal-binding</keyword>
<evidence type="ECO:0000256" key="5">
    <source>
        <dbReference type="ARBA" id="ARBA00022842"/>
    </source>
</evidence>
<evidence type="ECO:0000256" key="1">
    <source>
        <dbReference type="ARBA" id="ARBA00001946"/>
    </source>
</evidence>
<dbReference type="PANTHER" id="PTHR12001:SF85">
    <property type="entry name" value="SHORT CHAIN ISOPRENYL DIPHOSPHATE SYNTHASE"/>
    <property type="match status" value="1"/>
</dbReference>
<dbReference type="EMBL" id="VOBR01000020">
    <property type="protein sequence ID" value="TWP48501.1"/>
    <property type="molecule type" value="Genomic_DNA"/>
</dbReference>
<dbReference type="Gene3D" id="1.10.600.10">
    <property type="entry name" value="Farnesyl Diphosphate Synthase"/>
    <property type="match status" value="1"/>
</dbReference>
<evidence type="ECO:0000256" key="4">
    <source>
        <dbReference type="ARBA" id="ARBA00022723"/>
    </source>
</evidence>
<evidence type="ECO:0000256" key="6">
    <source>
        <dbReference type="RuleBase" id="RU004466"/>
    </source>
</evidence>
<dbReference type="RefSeq" id="WP_146356280.1">
    <property type="nucleotide sequence ID" value="NZ_VOBR01000020.1"/>
</dbReference>
<dbReference type="AlphaFoldDB" id="A0A563EN31"/>
<gene>
    <name evidence="7" type="ORF">FKR81_28360</name>
</gene>
<keyword evidence="5" id="KW-0460">Magnesium</keyword>
<organism evidence="7 8">
    <name type="scientific">Lentzea tibetensis</name>
    <dbReference type="NCBI Taxonomy" id="2591470"/>
    <lineage>
        <taxon>Bacteria</taxon>
        <taxon>Bacillati</taxon>
        <taxon>Actinomycetota</taxon>
        <taxon>Actinomycetes</taxon>
        <taxon>Pseudonocardiales</taxon>
        <taxon>Pseudonocardiaceae</taxon>
        <taxon>Lentzea</taxon>
    </lineage>
</organism>
<dbReference type="PANTHER" id="PTHR12001">
    <property type="entry name" value="GERANYLGERANYL PYROPHOSPHATE SYNTHASE"/>
    <property type="match status" value="1"/>
</dbReference>
<evidence type="ECO:0000256" key="2">
    <source>
        <dbReference type="ARBA" id="ARBA00006706"/>
    </source>
</evidence>
<evidence type="ECO:0000313" key="7">
    <source>
        <dbReference type="EMBL" id="TWP48501.1"/>
    </source>
</evidence>
<dbReference type="GO" id="GO:0004659">
    <property type="term" value="F:prenyltransferase activity"/>
    <property type="evidence" value="ECO:0007669"/>
    <property type="project" value="InterPro"/>
</dbReference>
<dbReference type="GO" id="GO:0008299">
    <property type="term" value="P:isoprenoid biosynthetic process"/>
    <property type="evidence" value="ECO:0007669"/>
    <property type="project" value="InterPro"/>
</dbReference>
<dbReference type="Proteomes" id="UP000316639">
    <property type="component" value="Unassembled WGS sequence"/>
</dbReference>
<dbReference type="OrthoDB" id="4497239at2"/>
<dbReference type="PROSITE" id="PS00444">
    <property type="entry name" value="POLYPRENYL_SYNTHASE_2"/>
    <property type="match status" value="1"/>
</dbReference>
<dbReference type="GO" id="GO:0046872">
    <property type="term" value="F:metal ion binding"/>
    <property type="evidence" value="ECO:0007669"/>
    <property type="project" value="UniProtKB-KW"/>
</dbReference>
<evidence type="ECO:0000313" key="8">
    <source>
        <dbReference type="Proteomes" id="UP000316639"/>
    </source>
</evidence>
<keyword evidence="3 6" id="KW-0808">Transferase</keyword>
<protein>
    <submittedName>
        <fullName evidence="7">Polyprenyl synthetase family protein</fullName>
    </submittedName>
</protein>
<dbReference type="InterPro" id="IPR008949">
    <property type="entry name" value="Isoprenoid_synthase_dom_sf"/>
</dbReference>
<dbReference type="InterPro" id="IPR000092">
    <property type="entry name" value="Polyprenyl_synt"/>
</dbReference>